<dbReference type="InterPro" id="IPR038461">
    <property type="entry name" value="Schlafen_AlbA_2_dom_sf"/>
</dbReference>
<dbReference type="STRING" id="161895.CPHO_11585"/>
<dbReference type="Gene3D" id="3.30.565.60">
    <property type="match status" value="1"/>
</dbReference>
<dbReference type="Gene3D" id="1.10.10.2340">
    <property type="match status" value="1"/>
</dbReference>
<evidence type="ECO:0000313" key="5">
    <source>
        <dbReference type="Proteomes" id="UP000185491"/>
    </source>
</evidence>
<dbReference type="Pfam" id="PF18685">
    <property type="entry name" value="DUF5635"/>
    <property type="match status" value="1"/>
</dbReference>
<evidence type="ECO:0000313" key="4">
    <source>
        <dbReference type="EMBL" id="APT93425.1"/>
    </source>
</evidence>
<keyword evidence="5" id="KW-1185">Reference proteome</keyword>
<dbReference type="PANTHER" id="PTHR30595">
    <property type="entry name" value="GLPR-RELATED TRANSCRIPTIONAL REPRESSOR"/>
    <property type="match status" value="1"/>
</dbReference>
<dbReference type="EMBL" id="CP009249">
    <property type="protein sequence ID" value="APT93425.1"/>
    <property type="molecule type" value="Genomic_DNA"/>
</dbReference>
<dbReference type="Gene3D" id="1.10.10.10">
    <property type="entry name" value="Winged helix-like DNA-binding domain superfamily/Winged helix DNA-binding domain"/>
    <property type="match status" value="1"/>
</dbReference>
<feature type="domain" description="Schlafen AlbA-2" evidence="1">
    <location>
        <begin position="33"/>
        <end position="155"/>
    </location>
</feature>
<dbReference type="Gene3D" id="3.30.950.30">
    <property type="entry name" value="Schlafen, AAA domain"/>
    <property type="match status" value="1"/>
</dbReference>
<evidence type="ECO:0000259" key="1">
    <source>
        <dbReference type="Pfam" id="PF04326"/>
    </source>
</evidence>
<dbReference type="KEGG" id="cpho:CPHO_11585"/>
<dbReference type="InterPro" id="IPR007421">
    <property type="entry name" value="Schlafen_AlbA_2_dom"/>
</dbReference>
<name>A0A1L7D5N5_9CORY</name>
<dbReference type="AlphaFoldDB" id="A0A1L7D5N5"/>
<dbReference type="Pfam" id="PF04326">
    <property type="entry name" value="SLFN_AlbA_2"/>
    <property type="match status" value="1"/>
</dbReference>
<dbReference type="Pfam" id="PF13749">
    <property type="entry name" value="HATPase_c_4"/>
    <property type="match status" value="1"/>
</dbReference>
<proteinExistence type="predicted"/>
<dbReference type="OrthoDB" id="9805115at2"/>
<dbReference type="Proteomes" id="UP000185491">
    <property type="component" value="Chromosome"/>
</dbReference>
<feature type="domain" description="Transcriptional regulator DIP2311-like C-terminal" evidence="3">
    <location>
        <begin position="511"/>
        <end position="571"/>
    </location>
</feature>
<dbReference type="PANTHER" id="PTHR30595:SF6">
    <property type="entry name" value="SCHLAFEN ALBA-2 DOMAIN-CONTAINING PROTEIN"/>
    <property type="match status" value="1"/>
</dbReference>
<dbReference type="InterPro" id="IPR054760">
    <property type="entry name" value="DIP2311-like_C"/>
</dbReference>
<protein>
    <submittedName>
        <fullName evidence="4">Transcriptional regulator</fullName>
    </submittedName>
</protein>
<sequence length="575" mass="63323">MFRTGIQRRDELQRQVDIILESELDGRLEAAHESQAIDFKEEAGRRRGVELSASDPKNPVAATKLANEVACMANSPGGGALIVGVEDSGRILGTELDIDWLRQRINSAVKVAPDITARNVSGLRVLLIFVAESPEPVYDTSDRLRWRVGDSCQQVDRSEWWEHRRKAENHDPMAAASSRSLSDVSPVALLVCRRWMGEAAEALSDRELLSRIGAIGSDERLSEAAALLFTPVDRTCLELTQFTVPAGQIENRVMPKSGTSLIEQIDEVERAVSVMNTKMTVELGPSHVSVSKVPRLAVREALMNGVIHRDWNRSTPTELRWYSMDSTFEVRSPGGFVGEVTSQNILSQREARYPALADLFRAIGLVDKQGVGVDRMYHSMITLGHRPPEITETEGAYVVTTLRGGSPNVAVTKLVEAIRPEERRQDYRLSIVIHELLHKPFVTIAGIADALQTSEESARAAVDIAKQTAVGGEPLVYKYQEVWLLSQAAIGIVQRNQPKDVLFPLVAYRTTDEQELRKVVSSWLEAHPAITTGDLMVLAGVSRGTARKNLDNLVEGGQLRAVGQGRGSRYEAASA</sequence>
<evidence type="ECO:0000259" key="3">
    <source>
        <dbReference type="Pfam" id="PF22168"/>
    </source>
</evidence>
<dbReference type="InterPro" id="IPR040728">
    <property type="entry name" value="DUF5635"/>
</dbReference>
<gene>
    <name evidence="4" type="ORF">CPHO_11585</name>
</gene>
<organism evidence="4 5">
    <name type="scientific">Corynebacterium phocae</name>
    <dbReference type="NCBI Taxonomy" id="161895"/>
    <lineage>
        <taxon>Bacteria</taxon>
        <taxon>Bacillati</taxon>
        <taxon>Actinomycetota</taxon>
        <taxon>Actinomycetes</taxon>
        <taxon>Mycobacteriales</taxon>
        <taxon>Corynebacteriaceae</taxon>
        <taxon>Corynebacterium</taxon>
    </lineage>
</organism>
<dbReference type="Pfam" id="PF22168">
    <property type="entry name" value="DIP2311-like_C"/>
    <property type="match status" value="1"/>
</dbReference>
<reference evidence="4 5" key="1">
    <citation type="submission" date="2014-08" db="EMBL/GenBank/DDBJ databases">
        <title>Complete genome sequence of Corynebacterium phocae M408/89/1(T)(=DSM 44612(T)), isolated from the common seal (Phoca vitulina).</title>
        <authorList>
            <person name="Ruckert C."/>
            <person name="Albersmeier A."/>
            <person name="Winkler A."/>
            <person name="Kalinowski J."/>
        </authorList>
    </citation>
    <scope>NUCLEOTIDE SEQUENCE [LARGE SCALE GENOMIC DNA]</scope>
    <source>
        <strain evidence="4 5">M408/89/1</strain>
    </source>
</reference>
<dbReference type="InterPro" id="IPR036388">
    <property type="entry name" value="WH-like_DNA-bd_sf"/>
</dbReference>
<feature type="domain" description="DUF5635" evidence="2">
    <location>
        <begin position="411"/>
        <end position="493"/>
    </location>
</feature>
<dbReference type="InterPro" id="IPR038475">
    <property type="entry name" value="RecG_C_sf"/>
</dbReference>
<evidence type="ECO:0000259" key="2">
    <source>
        <dbReference type="Pfam" id="PF18685"/>
    </source>
</evidence>
<accession>A0A1L7D5N5</accession>
<dbReference type="Gene3D" id="6.10.10.130">
    <property type="match status" value="1"/>
</dbReference>
<dbReference type="RefSeq" id="WP_075735999.1">
    <property type="nucleotide sequence ID" value="NZ_CP009249.1"/>
</dbReference>